<comment type="catalytic activity">
    <reaction evidence="7 8">
        <text>3-hydroxy-2-methylpropanoate + NAD(+) = 2-methyl-3-oxopropanoate + NADH + H(+)</text>
        <dbReference type="Rhea" id="RHEA:17681"/>
        <dbReference type="ChEBI" id="CHEBI:11805"/>
        <dbReference type="ChEBI" id="CHEBI:15378"/>
        <dbReference type="ChEBI" id="CHEBI:57540"/>
        <dbReference type="ChEBI" id="CHEBI:57700"/>
        <dbReference type="ChEBI" id="CHEBI:57945"/>
        <dbReference type="EC" id="1.1.1.31"/>
    </reaction>
</comment>
<keyword evidence="4 8" id="KW-0101">Branched-chain amino acid catabolism</keyword>
<sequence>SRKKVVSDKHVQSPLFSFVFDEILMRMLKSLQNVGVQTVAGETLVDLEYPDCMVFIFEEKGEVQTLLNKLTAIVPSFDMRLEPSGVCSICSVIYKDIWVNEISHFKTWSHIRTMSCKIRVLAVLWFLLPRFRLAMIRGRGVDSCALEAVSKQSCQWSFYWDKIPVFSQQSQNKTRENLRCHSYQANITMVFTERLRTTFEVRNNCQCAPFYGHFLFTELRQSTDNTVGFIGLGQMGSRMALNLAKAGYNIHVYDIANTQINEFRKQATPDLASRITTRASLEELMIPNAPQTVITMLPSSPHVMQTYGSESVSGMVALAKPGTSFIDCTTGDPHVAQEVAKYVWAKQCSYIDAPVSGGVLSAEQATLTFMVGGSEEACSRAKPLLECMGKRIFHCGPVGAGLAAKICNNMLLAISMVGVSEAMELGRCLGLRPEMLTEVINASSGRCWSSEVYNPVPGVLPNSPASRGYSGGFSTRLMTKDLGLAQSASTATQCPTPLGSLAHQLYQNMCQHGFADQDFSAIYRYLSKSS</sequence>
<evidence type="ECO:0000256" key="8">
    <source>
        <dbReference type="RuleBase" id="RU910714"/>
    </source>
</evidence>
<evidence type="ECO:0000256" key="2">
    <source>
        <dbReference type="ARBA" id="ARBA00006013"/>
    </source>
</evidence>
<evidence type="ECO:0000256" key="5">
    <source>
        <dbReference type="ARBA" id="ARBA00023002"/>
    </source>
</evidence>
<dbReference type="PANTHER" id="PTHR22981:SF7">
    <property type="entry name" value="3-HYDROXYISOBUTYRATE DEHYDROGENASE, MITOCHONDRIAL"/>
    <property type="match status" value="1"/>
</dbReference>
<feature type="domain" description="6-phosphogluconate dehydrogenase NADP-binding" evidence="9">
    <location>
        <begin position="226"/>
        <end position="396"/>
    </location>
</feature>
<dbReference type="Proteomes" id="UP000008909">
    <property type="component" value="Unassembled WGS sequence"/>
</dbReference>
<keyword evidence="12" id="KW-1185">Reference proteome</keyword>
<dbReference type="AlphaFoldDB" id="G7YJL8"/>
<dbReference type="GO" id="GO:0006574">
    <property type="term" value="P:L-valine catabolic process"/>
    <property type="evidence" value="ECO:0007669"/>
    <property type="project" value="UniProtKB-UniPathway"/>
</dbReference>
<proteinExistence type="inferred from homology"/>
<dbReference type="Gene3D" id="1.10.1040.10">
    <property type="entry name" value="N-(1-d-carboxylethyl)-l-norvaline Dehydrogenase, domain 2"/>
    <property type="match status" value="1"/>
</dbReference>
<dbReference type="InterPro" id="IPR029154">
    <property type="entry name" value="HIBADH-like_NADP-bd"/>
</dbReference>
<keyword evidence="5 8" id="KW-0560">Oxidoreductase</keyword>
<evidence type="ECO:0000259" key="9">
    <source>
        <dbReference type="Pfam" id="PF03446"/>
    </source>
</evidence>
<name>G7YJL8_CLOSI</name>
<feature type="non-terminal residue" evidence="11">
    <location>
        <position position="1"/>
    </location>
</feature>
<organism evidence="11 12">
    <name type="scientific">Clonorchis sinensis</name>
    <name type="common">Chinese liver fluke</name>
    <dbReference type="NCBI Taxonomy" id="79923"/>
    <lineage>
        <taxon>Eukaryota</taxon>
        <taxon>Metazoa</taxon>
        <taxon>Spiralia</taxon>
        <taxon>Lophotrochozoa</taxon>
        <taxon>Platyhelminthes</taxon>
        <taxon>Trematoda</taxon>
        <taxon>Digenea</taxon>
        <taxon>Opisthorchiida</taxon>
        <taxon>Opisthorchiata</taxon>
        <taxon>Opisthorchiidae</taxon>
        <taxon>Clonorchis</taxon>
    </lineage>
</organism>
<dbReference type="PANTHER" id="PTHR22981">
    <property type="entry name" value="3-HYDROXYISOBUTYRATE DEHYDROGENASE-RELATED"/>
    <property type="match status" value="1"/>
</dbReference>
<dbReference type="EMBL" id="DF143431">
    <property type="protein sequence ID" value="GAA53151.1"/>
    <property type="molecule type" value="Genomic_DNA"/>
</dbReference>
<evidence type="ECO:0000256" key="1">
    <source>
        <dbReference type="ARBA" id="ARBA00005109"/>
    </source>
</evidence>
<reference key="2">
    <citation type="submission" date="2011-10" db="EMBL/GenBank/DDBJ databases">
        <title>The genome and transcriptome sequence of Clonorchis sinensis provide insights into the carcinogenic liver fluke.</title>
        <authorList>
            <person name="Wang X."/>
            <person name="Huang Y."/>
            <person name="Chen W."/>
            <person name="Liu H."/>
            <person name="Guo L."/>
            <person name="Chen Y."/>
            <person name="Luo F."/>
            <person name="Zhou W."/>
            <person name="Sun J."/>
            <person name="Mao Q."/>
            <person name="Liang P."/>
            <person name="Zhou C."/>
            <person name="Tian Y."/>
            <person name="Men J."/>
            <person name="Lv X."/>
            <person name="Huang L."/>
            <person name="Zhou J."/>
            <person name="Hu Y."/>
            <person name="Li R."/>
            <person name="Zhang F."/>
            <person name="Lei H."/>
            <person name="Li X."/>
            <person name="Hu X."/>
            <person name="Liang C."/>
            <person name="Xu J."/>
            <person name="Wu Z."/>
            <person name="Yu X."/>
        </authorList>
    </citation>
    <scope>NUCLEOTIDE SEQUENCE</scope>
    <source>
        <strain>Henan</strain>
    </source>
</reference>
<dbReference type="InterPro" id="IPR002204">
    <property type="entry name" value="3-OH-isobutyrate_DH-rel_CS"/>
</dbReference>
<comment type="similarity">
    <text evidence="2">Belongs to the HIBADH-related family. 3-hydroxyisobutyrate dehydrogenase subfamily.</text>
</comment>
<comment type="pathway">
    <text evidence="1 8">Amino-acid degradation; L-valine degradation.</text>
</comment>
<dbReference type="EC" id="1.1.1.31" evidence="3 8"/>
<dbReference type="GO" id="GO:0051287">
    <property type="term" value="F:NAD binding"/>
    <property type="evidence" value="ECO:0007669"/>
    <property type="project" value="InterPro"/>
</dbReference>
<keyword evidence="6 8" id="KW-0520">NAD</keyword>
<dbReference type="InterPro" id="IPR036291">
    <property type="entry name" value="NAD(P)-bd_dom_sf"/>
</dbReference>
<feature type="domain" description="3-hydroxyisobutyrate dehydrogenase-like NAD-binding" evidence="10">
    <location>
        <begin position="399"/>
        <end position="526"/>
    </location>
</feature>
<dbReference type="InterPro" id="IPR008927">
    <property type="entry name" value="6-PGluconate_DH-like_C_sf"/>
</dbReference>
<evidence type="ECO:0000256" key="7">
    <source>
        <dbReference type="ARBA" id="ARBA00049197"/>
    </source>
</evidence>
<evidence type="ECO:0000256" key="6">
    <source>
        <dbReference type="ARBA" id="ARBA00023027"/>
    </source>
</evidence>
<accession>G7YJL8</accession>
<dbReference type="FunFam" id="1.10.1040.10:FF:000006">
    <property type="entry name" value="3-hydroxyisobutyrate dehydrogenase"/>
    <property type="match status" value="1"/>
</dbReference>
<dbReference type="GO" id="GO:0050661">
    <property type="term" value="F:NADP binding"/>
    <property type="evidence" value="ECO:0007669"/>
    <property type="project" value="InterPro"/>
</dbReference>
<evidence type="ECO:0000313" key="12">
    <source>
        <dbReference type="Proteomes" id="UP000008909"/>
    </source>
</evidence>
<evidence type="ECO:0000256" key="4">
    <source>
        <dbReference type="ARBA" id="ARBA00022456"/>
    </source>
</evidence>
<gene>
    <name evidence="11" type="ORF">CLF_109638</name>
</gene>
<dbReference type="InterPro" id="IPR013328">
    <property type="entry name" value="6PGD_dom2"/>
</dbReference>
<dbReference type="InterPro" id="IPR011548">
    <property type="entry name" value="HIBADH"/>
</dbReference>
<dbReference type="Pfam" id="PF03446">
    <property type="entry name" value="NAD_binding_2"/>
    <property type="match status" value="1"/>
</dbReference>
<evidence type="ECO:0000313" key="11">
    <source>
        <dbReference type="EMBL" id="GAA53151.1"/>
    </source>
</evidence>
<dbReference type="SUPFAM" id="SSF51735">
    <property type="entry name" value="NAD(P)-binding Rossmann-fold domains"/>
    <property type="match status" value="1"/>
</dbReference>
<evidence type="ECO:0000259" key="10">
    <source>
        <dbReference type="Pfam" id="PF14833"/>
    </source>
</evidence>
<dbReference type="GO" id="GO:0008442">
    <property type="term" value="F:3-hydroxyisobutyrate dehydrogenase activity"/>
    <property type="evidence" value="ECO:0007669"/>
    <property type="project" value="UniProtKB-EC"/>
</dbReference>
<evidence type="ECO:0000256" key="3">
    <source>
        <dbReference type="ARBA" id="ARBA00012991"/>
    </source>
</evidence>
<dbReference type="GO" id="GO:0005739">
    <property type="term" value="C:mitochondrion"/>
    <property type="evidence" value="ECO:0007669"/>
    <property type="project" value="TreeGrafter"/>
</dbReference>
<dbReference type="InterPro" id="IPR006115">
    <property type="entry name" value="6PGDH_NADP-bd"/>
</dbReference>
<reference evidence="11" key="1">
    <citation type="journal article" date="2011" name="Genome Biol.">
        <title>The draft genome of the carcinogenic human liver fluke Clonorchis sinensis.</title>
        <authorList>
            <person name="Wang X."/>
            <person name="Chen W."/>
            <person name="Huang Y."/>
            <person name="Sun J."/>
            <person name="Men J."/>
            <person name="Liu H."/>
            <person name="Luo F."/>
            <person name="Guo L."/>
            <person name="Lv X."/>
            <person name="Deng C."/>
            <person name="Zhou C."/>
            <person name="Fan Y."/>
            <person name="Li X."/>
            <person name="Huang L."/>
            <person name="Hu Y."/>
            <person name="Liang C."/>
            <person name="Hu X."/>
            <person name="Xu J."/>
            <person name="Yu X."/>
        </authorList>
    </citation>
    <scope>NUCLEOTIDE SEQUENCE [LARGE SCALE GENOMIC DNA]</scope>
    <source>
        <strain evidence="11">Henan</strain>
    </source>
</reference>
<dbReference type="PROSITE" id="PS00895">
    <property type="entry name" value="3_HYDROXYISOBUT_DH"/>
    <property type="match status" value="1"/>
</dbReference>
<dbReference type="UniPathway" id="UPA00362"/>
<dbReference type="SUPFAM" id="SSF48179">
    <property type="entry name" value="6-phosphogluconate dehydrogenase C-terminal domain-like"/>
    <property type="match status" value="1"/>
</dbReference>
<dbReference type="Gene3D" id="3.40.50.720">
    <property type="entry name" value="NAD(P)-binding Rossmann-like Domain"/>
    <property type="match status" value="1"/>
</dbReference>
<dbReference type="NCBIfam" id="TIGR01692">
    <property type="entry name" value="HIBADH"/>
    <property type="match status" value="1"/>
</dbReference>
<protein>
    <recommendedName>
        <fullName evidence="3 8">3-hydroxyisobutyrate dehydrogenase</fullName>
        <shortName evidence="8">HIBADH</shortName>
        <ecNumber evidence="3 8">1.1.1.31</ecNumber>
    </recommendedName>
</protein>
<dbReference type="Pfam" id="PF14833">
    <property type="entry name" value="NAD_binding_11"/>
    <property type="match status" value="1"/>
</dbReference>